<dbReference type="GO" id="GO:0015418">
    <property type="term" value="F:ABC-type quaternary ammonium compound transporting activity"/>
    <property type="evidence" value="ECO:0007669"/>
    <property type="project" value="UniProtKB-EC"/>
</dbReference>
<evidence type="ECO:0000259" key="7">
    <source>
        <dbReference type="PROSITE" id="PS50893"/>
    </source>
</evidence>
<dbReference type="RefSeq" id="WP_125174617.1">
    <property type="nucleotide sequence ID" value="NZ_JBHYBO010000120.1"/>
</dbReference>
<evidence type="ECO:0000313" key="9">
    <source>
        <dbReference type="Proteomes" id="UP000278422"/>
    </source>
</evidence>
<dbReference type="Proteomes" id="UP000278422">
    <property type="component" value="Unassembled WGS sequence"/>
</dbReference>
<dbReference type="Gene3D" id="3.40.50.300">
    <property type="entry name" value="P-loop containing nucleotide triphosphate hydrolases"/>
    <property type="match status" value="1"/>
</dbReference>
<sequence length="295" mass="31016">MITFDSVTVHYPGAGPPAVRDFSLEVPTGEVTVLLGSSGCGKTTLLRCVNRLVEPTSGMVRIDGAAVGDRDPVALRRSIGYVIQNAGLLPHRTVRDNIGTVPRLTGTRGSGLDERIRHAAELVDLHPELLDRYPRQLSGGQQQRVGVARALAGDPDILLMDEPFGAVDPIVRRDLQDQVGRLQEELGKTVILVTHDVDEAFALGDRVVVLRDGARVAQAGTPEDLMLRPADGFVESFVGGQRRGLQVGTVAGRRVVQDARGRIVGTLDGDGDGDGDADGAGAAGAGADGTPGDRS</sequence>
<dbReference type="InterPro" id="IPR017871">
    <property type="entry name" value="ABC_transporter-like_CS"/>
</dbReference>
<evidence type="ECO:0000313" key="8">
    <source>
        <dbReference type="EMBL" id="RRQ03248.1"/>
    </source>
</evidence>
<organism evidence="8 9">
    <name type="scientific">Corynebacterium bovis</name>
    <dbReference type="NCBI Taxonomy" id="36808"/>
    <lineage>
        <taxon>Bacteria</taxon>
        <taxon>Bacillati</taxon>
        <taxon>Actinomycetota</taxon>
        <taxon>Actinomycetes</taxon>
        <taxon>Mycobacteriales</taxon>
        <taxon>Corynebacteriaceae</taxon>
        <taxon>Corynebacterium</taxon>
    </lineage>
</organism>
<dbReference type="InterPro" id="IPR003593">
    <property type="entry name" value="AAA+_ATPase"/>
</dbReference>
<name>A0A3R8PEP8_9CORY</name>
<feature type="region of interest" description="Disordered" evidence="6">
    <location>
        <begin position="265"/>
        <end position="295"/>
    </location>
</feature>
<evidence type="ECO:0000256" key="2">
    <source>
        <dbReference type="ARBA" id="ARBA00022448"/>
    </source>
</evidence>
<dbReference type="InterPro" id="IPR003439">
    <property type="entry name" value="ABC_transporter-like_ATP-bd"/>
</dbReference>
<comment type="caution">
    <text evidence="8">The sequence shown here is derived from an EMBL/GenBank/DDBJ whole genome shotgun (WGS) entry which is preliminary data.</text>
</comment>
<accession>A0A3R8PEP8</accession>
<evidence type="ECO:0000256" key="5">
    <source>
        <dbReference type="ARBA" id="ARBA00066388"/>
    </source>
</evidence>
<dbReference type="EMBL" id="PQNQ01000021">
    <property type="protein sequence ID" value="RRQ03248.1"/>
    <property type="molecule type" value="Genomic_DNA"/>
</dbReference>
<dbReference type="SMART" id="SM00382">
    <property type="entry name" value="AAA"/>
    <property type="match status" value="1"/>
</dbReference>
<evidence type="ECO:0000256" key="3">
    <source>
        <dbReference type="ARBA" id="ARBA00022741"/>
    </source>
</evidence>
<evidence type="ECO:0000256" key="1">
    <source>
        <dbReference type="ARBA" id="ARBA00005417"/>
    </source>
</evidence>
<gene>
    <name evidence="8" type="ORF">CXF42_07755</name>
</gene>
<dbReference type="AlphaFoldDB" id="A0A3R8PEP8"/>
<keyword evidence="2" id="KW-0813">Transport</keyword>
<dbReference type="PROSITE" id="PS00211">
    <property type="entry name" value="ABC_TRANSPORTER_1"/>
    <property type="match status" value="1"/>
</dbReference>
<dbReference type="FunFam" id="3.40.50.300:FF:000425">
    <property type="entry name" value="Probable ABC transporter, ATP-binding subunit"/>
    <property type="match status" value="1"/>
</dbReference>
<proteinExistence type="inferred from homology"/>
<keyword evidence="4 8" id="KW-0067">ATP-binding</keyword>
<dbReference type="PANTHER" id="PTHR43117:SF4">
    <property type="entry name" value="OSMOPROTECTANT IMPORT ATP-BINDING PROTEIN OSMV"/>
    <property type="match status" value="1"/>
</dbReference>
<dbReference type="PANTHER" id="PTHR43117">
    <property type="entry name" value="OSMOPROTECTANT IMPORT ATP-BINDING PROTEIN OSMV"/>
    <property type="match status" value="1"/>
</dbReference>
<dbReference type="InterPro" id="IPR027417">
    <property type="entry name" value="P-loop_NTPase"/>
</dbReference>
<protein>
    <recommendedName>
        <fullName evidence="5">ABC-type quaternary amine transporter</fullName>
        <ecNumber evidence="5">7.6.2.9</ecNumber>
    </recommendedName>
</protein>
<feature type="domain" description="ABC transporter" evidence="7">
    <location>
        <begin position="2"/>
        <end position="238"/>
    </location>
</feature>
<dbReference type="EC" id="7.6.2.9" evidence="5"/>
<dbReference type="SUPFAM" id="SSF52540">
    <property type="entry name" value="P-loop containing nucleoside triphosphate hydrolases"/>
    <property type="match status" value="1"/>
</dbReference>
<evidence type="ECO:0000256" key="4">
    <source>
        <dbReference type="ARBA" id="ARBA00022840"/>
    </source>
</evidence>
<keyword evidence="3" id="KW-0547">Nucleotide-binding</keyword>
<keyword evidence="9" id="KW-1185">Reference proteome</keyword>
<dbReference type="GO" id="GO:0005524">
    <property type="term" value="F:ATP binding"/>
    <property type="evidence" value="ECO:0007669"/>
    <property type="project" value="UniProtKB-KW"/>
</dbReference>
<comment type="similarity">
    <text evidence="1">Belongs to the ABC transporter superfamily.</text>
</comment>
<dbReference type="Pfam" id="PF00005">
    <property type="entry name" value="ABC_tran"/>
    <property type="match status" value="1"/>
</dbReference>
<dbReference type="GO" id="GO:0016887">
    <property type="term" value="F:ATP hydrolysis activity"/>
    <property type="evidence" value="ECO:0007669"/>
    <property type="project" value="InterPro"/>
</dbReference>
<dbReference type="PROSITE" id="PS50893">
    <property type="entry name" value="ABC_TRANSPORTER_2"/>
    <property type="match status" value="1"/>
</dbReference>
<evidence type="ECO:0000256" key="6">
    <source>
        <dbReference type="SAM" id="MobiDB-lite"/>
    </source>
</evidence>
<reference evidence="8 9" key="1">
    <citation type="submission" date="2018-01" db="EMBL/GenBank/DDBJ databases">
        <title>Twenty Corynebacterium bovis Genomes.</title>
        <authorList>
            <person name="Gulvik C.A."/>
        </authorList>
    </citation>
    <scope>NUCLEOTIDE SEQUENCE [LARGE SCALE GENOMIC DNA]</scope>
    <source>
        <strain evidence="8 9">16-2004</strain>
    </source>
</reference>